<name>A0A1H8UK51_9ACTN</name>
<protein>
    <submittedName>
        <fullName evidence="1">Uncharacterized protein</fullName>
    </submittedName>
</protein>
<dbReference type="EMBL" id="FODD01000074">
    <property type="protein sequence ID" value="SEP02978.1"/>
    <property type="molecule type" value="Genomic_DNA"/>
</dbReference>
<keyword evidence="2" id="KW-1185">Reference proteome</keyword>
<reference evidence="1 2" key="1">
    <citation type="submission" date="2016-10" db="EMBL/GenBank/DDBJ databases">
        <authorList>
            <person name="de Groot N.N."/>
        </authorList>
    </citation>
    <scope>NUCLEOTIDE SEQUENCE [LARGE SCALE GENOMIC DNA]</scope>
    <source>
        <strain evidence="1 2">CGMCC 4.2026</strain>
    </source>
</reference>
<proteinExistence type="predicted"/>
<evidence type="ECO:0000313" key="1">
    <source>
        <dbReference type="EMBL" id="SEP02978.1"/>
    </source>
</evidence>
<gene>
    <name evidence="1" type="ORF">SAMN05216267_107412</name>
</gene>
<dbReference type="InterPro" id="IPR015943">
    <property type="entry name" value="WD40/YVTN_repeat-like_dom_sf"/>
</dbReference>
<dbReference type="Proteomes" id="UP000181951">
    <property type="component" value="Unassembled WGS sequence"/>
</dbReference>
<organism evidence="1 2">
    <name type="scientific">Actinacidiphila rubida</name>
    <dbReference type="NCBI Taxonomy" id="310780"/>
    <lineage>
        <taxon>Bacteria</taxon>
        <taxon>Bacillati</taxon>
        <taxon>Actinomycetota</taxon>
        <taxon>Actinomycetes</taxon>
        <taxon>Kitasatosporales</taxon>
        <taxon>Streptomycetaceae</taxon>
        <taxon>Actinacidiphila</taxon>
    </lineage>
</organism>
<accession>A0A1H8UK51</accession>
<dbReference type="SUPFAM" id="SSF110296">
    <property type="entry name" value="Oligoxyloglucan reducing end-specific cellobiohydrolase"/>
    <property type="match status" value="1"/>
</dbReference>
<evidence type="ECO:0000313" key="2">
    <source>
        <dbReference type="Proteomes" id="UP000181951"/>
    </source>
</evidence>
<sequence>MQEPGWRPTPGAGAPVVVAAAEARHAETGFPVGDAAFASPDTGWVFVGDGLTARCRVLFTQDAGATWRPQLAWQGLFYGGLNVFDGRQAAFALSVSQSTDINGYRPEPHGPDDPFIGPDPFLAGTRDAGATWRLVPLPPAFGSYFQTPEWIWLKRHVHGAGLMGRFDLLRTVDGGVTWQRREGTDSLSAMNLSFQSECDGLLMAPYEGDWADLLYRTEDGGARWQREVLARPTGLRGKPGVRLDSVVRRDGGLLLVLWVQSDSGSERRPPWEGTYLYVERGSGERGFDGPYRLPEPAVPSRWPHVVACGADGRLWAGSGREVFVAADPGGPWERHDLPLPEEQHVFRIDPVGDGVVWLGSTKFNVLANPSGQLYRSADDGMHWRRLL</sequence>
<dbReference type="Gene3D" id="2.130.10.10">
    <property type="entry name" value="YVTN repeat-like/Quinoprotein amine dehydrogenase"/>
    <property type="match status" value="2"/>
</dbReference>
<dbReference type="AlphaFoldDB" id="A0A1H8UK51"/>